<protein>
    <recommendedName>
        <fullName evidence="4">Hydrogenase maturation factor HypA</fullName>
    </recommendedName>
</protein>
<keyword evidence="3 4" id="KW-0862">Zinc</keyword>
<dbReference type="AlphaFoldDB" id="A0A8S0XBU6"/>
<dbReference type="GO" id="GO:0051604">
    <property type="term" value="P:protein maturation"/>
    <property type="evidence" value="ECO:0007669"/>
    <property type="project" value="InterPro"/>
</dbReference>
<keyword evidence="7" id="KW-1185">Reference proteome</keyword>
<reference evidence="5" key="2">
    <citation type="submission" date="2020-01" db="EMBL/GenBank/DDBJ databases">
        <authorList>
            <person name="Hornung B."/>
        </authorList>
    </citation>
    <scope>NUCLEOTIDE SEQUENCE</scope>
    <source>
        <strain evidence="5">PacBioINE</strain>
    </source>
</reference>
<dbReference type="Proteomes" id="UP001071230">
    <property type="component" value="Unassembled WGS sequence"/>
</dbReference>
<proteinExistence type="inferred from homology"/>
<feature type="binding site" evidence="4">
    <location>
        <position position="74"/>
    </location>
    <ligand>
        <name>Zn(2+)</name>
        <dbReference type="ChEBI" id="CHEBI:29105"/>
    </ligand>
</feature>
<dbReference type="PANTHER" id="PTHR34535">
    <property type="entry name" value="HYDROGENASE MATURATION FACTOR HYPA"/>
    <property type="match status" value="1"/>
</dbReference>
<feature type="binding site" evidence="4">
    <location>
        <position position="94"/>
    </location>
    <ligand>
        <name>Zn(2+)</name>
        <dbReference type="ChEBI" id="CHEBI:29105"/>
    </ligand>
</feature>
<evidence type="ECO:0000256" key="2">
    <source>
        <dbReference type="ARBA" id="ARBA00022723"/>
    </source>
</evidence>
<evidence type="ECO:0000256" key="4">
    <source>
        <dbReference type="HAMAP-Rule" id="MF_00213"/>
    </source>
</evidence>
<evidence type="ECO:0000256" key="1">
    <source>
        <dbReference type="ARBA" id="ARBA00022596"/>
    </source>
</evidence>
<comment type="function">
    <text evidence="4">Involved in the maturation of [NiFe] hydrogenases. Required for nickel insertion into the metal center of the hydrogenase.</text>
</comment>
<dbReference type="GO" id="GO:0008270">
    <property type="term" value="F:zinc ion binding"/>
    <property type="evidence" value="ECO:0007669"/>
    <property type="project" value="UniProtKB-UniRule"/>
</dbReference>
<sequence>MHEMGLMAEMVDLLAESAKEHQVRRIDKVKLIVGKMTNALPDALQMAFDVYKEQELFSPSAVLEIEERETIGHCAECGTTFPVRDNALFICPSCQGLRIDIVSGRELYIENYEGEEETRYDN</sequence>
<organism evidence="5">
    <name type="scientific">Acididesulfobacillus acetoxydans</name>
    <dbReference type="NCBI Taxonomy" id="1561005"/>
    <lineage>
        <taxon>Bacteria</taxon>
        <taxon>Bacillati</taxon>
        <taxon>Bacillota</taxon>
        <taxon>Clostridia</taxon>
        <taxon>Eubacteriales</taxon>
        <taxon>Peptococcaceae</taxon>
        <taxon>Acididesulfobacillus</taxon>
    </lineage>
</organism>
<name>A0A8S0XBU6_9FIRM</name>
<dbReference type="GO" id="GO:0016151">
    <property type="term" value="F:nickel cation binding"/>
    <property type="evidence" value="ECO:0007669"/>
    <property type="project" value="UniProtKB-UniRule"/>
</dbReference>
<dbReference type="RefSeq" id="WP_240985144.1">
    <property type="nucleotide sequence ID" value="NZ_CDGJ01000037.1"/>
</dbReference>
<evidence type="ECO:0000313" key="5">
    <source>
        <dbReference type="EMBL" id="CAA7601646.1"/>
    </source>
</evidence>
<dbReference type="Gene3D" id="3.30.2320.80">
    <property type="match status" value="1"/>
</dbReference>
<dbReference type="EMBL" id="LR746496">
    <property type="protein sequence ID" value="CAA7601646.1"/>
    <property type="molecule type" value="Genomic_DNA"/>
</dbReference>
<gene>
    <name evidence="4" type="primary">hypA</name>
    <name evidence="6" type="ORF">DEACI_1591</name>
    <name evidence="5" type="ORF">DEACI_2313</name>
</gene>
<dbReference type="KEGG" id="aacx:DEACI_2313"/>
<feature type="binding site" evidence="4">
    <location>
        <position position="77"/>
    </location>
    <ligand>
        <name>Zn(2+)</name>
        <dbReference type="ChEBI" id="CHEBI:29105"/>
    </ligand>
</feature>
<dbReference type="EMBL" id="CDGJ01000037">
    <property type="protein sequence ID" value="CEJ07133.1"/>
    <property type="molecule type" value="Genomic_DNA"/>
</dbReference>
<feature type="binding site" evidence="4">
    <location>
        <position position="2"/>
    </location>
    <ligand>
        <name>Ni(2+)</name>
        <dbReference type="ChEBI" id="CHEBI:49786"/>
    </ligand>
</feature>
<dbReference type="PANTHER" id="PTHR34535:SF3">
    <property type="entry name" value="HYDROGENASE MATURATION FACTOR HYPA"/>
    <property type="match status" value="1"/>
</dbReference>
<dbReference type="Pfam" id="PF01155">
    <property type="entry name" value="HypA"/>
    <property type="match status" value="1"/>
</dbReference>
<dbReference type="PIRSF" id="PIRSF004761">
    <property type="entry name" value="Hydrgn_mat_HypA"/>
    <property type="match status" value="1"/>
</dbReference>
<dbReference type="InterPro" id="IPR000688">
    <property type="entry name" value="HypA/HybF"/>
</dbReference>
<keyword evidence="2 4" id="KW-0479">Metal-binding</keyword>
<accession>A0A8S0XBU6</accession>
<evidence type="ECO:0000313" key="7">
    <source>
        <dbReference type="Proteomes" id="UP001071230"/>
    </source>
</evidence>
<evidence type="ECO:0000256" key="3">
    <source>
        <dbReference type="ARBA" id="ARBA00022833"/>
    </source>
</evidence>
<comment type="similarity">
    <text evidence="4">Belongs to the HypA/HybF family.</text>
</comment>
<dbReference type="Proteomes" id="UP000836597">
    <property type="component" value="Chromosome"/>
</dbReference>
<dbReference type="HAMAP" id="MF_00213">
    <property type="entry name" value="HypA_HybF"/>
    <property type="match status" value="1"/>
</dbReference>
<feature type="binding site" evidence="4">
    <location>
        <position position="91"/>
    </location>
    <ligand>
        <name>Zn(2+)</name>
        <dbReference type="ChEBI" id="CHEBI:29105"/>
    </ligand>
</feature>
<keyword evidence="1 4" id="KW-0533">Nickel</keyword>
<reference evidence="6" key="1">
    <citation type="submission" date="2014-11" db="EMBL/GenBank/DDBJ databases">
        <authorList>
            <person name="Hornung B.V."/>
        </authorList>
    </citation>
    <scope>NUCLEOTIDE SEQUENCE</scope>
    <source>
        <strain evidence="6">INE</strain>
    </source>
</reference>
<evidence type="ECO:0000313" key="6">
    <source>
        <dbReference type="EMBL" id="CEJ07133.1"/>
    </source>
</evidence>